<dbReference type="OrthoDB" id="9796171at2"/>
<dbReference type="STRING" id="572544.Ilyop_0506"/>
<dbReference type="SUPFAM" id="SSF55729">
    <property type="entry name" value="Acyl-CoA N-acyltransferases (Nat)"/>
    <property type="match status" value="1"/>
</dbReference>
<dbReference type="CDD" id="cd04301">
    <property type="entry name" value="NAT_SF"/>
    <property type="match status" value="1"/>
</dbReference>
<sequence length="149" mass="17214">MEWKIKKFDELSNRELYDIIQQRVDVFVVEQNCPYAEVDGKDIDAYHLFATEDGKIAAYTRILHPGVSFDEVSIGRVLVNMGYRGEGLGQELMKKTMEFVTKDLKEKSIRISAQEYLLEFYLSLGFEEASDVYLEDGIPHIDMLFTKGQ</sequence>
<gene>
    <name evidence="3" type="ordered locus">Ilyop_0506</name>
</gene>
<feature type="domain" description="N-acetyltransferase" evidence="2">
    <location>
        <begin position="6"/>
        <end position="148"/>
    </location>
</feature>
<evidence type="ECO:0000259" key="2">
    <source>
        <dbReference type="PROSITE" id="PS51186"/>
    </source>
</evidence>
<name>E3H604_ILYPC</name>
<dbReference type="eggNOG" id="COG2153">
    <property type="taxonomic scope" value="Bacteria"/>
</dbReference>
<proteinExistence type="predicted"/>
<dbReference type="Gene3D" id="3.40.630.30">
    <property type="match status" value="1"/>
</dbReference>
<evidence type="ECO:0000313" key="3">
    <source>
        <dbReference type="EMBL" id="ADO82294.1"/>
    </source>
</evidence>
<dbReference type="InterPro" id="IPR016181">
    <property type="entry name" value="Acyl_CoA_acyltransferase"/>
</dbReference>
<dbReference type="KEGG" id="ipo:Ilyop_0506"/>
<dbReference type="Proteomes" id="UP000006875">
    <property type="component" value="Chromosome"/>
</dbReference>
<dbReference type="RefSeq" id="WP_013386964.1">
    <property type="nucleotide sequence ID" value="NC_014632.1"/>
</dbReference>
<dbReference type="InterPro" id="IPR000182">
    <property type="entry name" value="GNAT_dom"/>
</dbReference>
<protein>
    <recommendedName>
        <fullName evidence="1">Protein ElaA</fullName>
    </recommendedName>
</protein>
<reference evidence="3 4" key="1">
    <citation type="journal article" date="2010" name="Stand. Genomic Sci.">
        <title>Complete genome sequence of Ilyobacter polytropus type strain (CuHbu1).</title>
        <authorList>
            <person name="Sikorski J."/>
            <person name="Chertkov O."/>
            <person name="Lapidus A."/>
            <person name="Nolan M."/>
            <person name="Lucas S."/>
            <person name="Del Rio T.G."/>
            <person name="Tice H."/>
            <person name="Cheng J.F."/>
            <person name="Tapia R."/>
            <person name="Han C."/>
            <person name="Goodwin L."/>
            <person name="Pitluck S."/>
            <person name="Liolios K."/>
            <person name="Ivanova N."/>
            <person name="Mavromatis K."/>
            <person name="Mikhailova N."/>
            <person name="Pati A."/>
            <person name="Chen A."/>
            <person name="Palaniappan K."/>
            <person name="Land M."/>
            <person name="Hauser L."/>
            <person name="Chang Y.J."/>
            <person name="Jeffries C.D."/>
            <person name="Brambilla E."/>
            <person name="Yasawong M."/>
            <person name="Rohde M."/>
            <person name="Pukall R."/>
            <person name="Spring S."/>
            <person name="Goker M."/>
            <person name="Woyke T."/>
            <person name="Bristow J."/>
            <person name="Eisen J.A."/>
            <person name="Markowitz V."/>
            <person name="Hugenholtz P."/>
            <person name="Kyrpides N.C."/>
            <person name="Klenk H.P."/>
        </authorList>
    </citation>
    <scope>NUCLEOTIDE SEQUENCE [LARGE SCALE GENOMIC DNA]</scope>
    <source>
        <strain evidence="4">ATCC 51220 / DSM 2926 / LMG 16218 / CuHBu1</strain>
    </source>
</reference>
<dbReference type="Pfam" id="PF13673">
    <property type="entry name" value="Acetyltransf_10"/>
    <property type="match status" value="1"/>
</dbReference>
<evidence type="ECO:0000313" key="4">
    <source>
        <dbReference type="Proteomes" id="UP000006875"/>
    </source>
</evidence>
<evidence type="ECO:0000256" key="1">
    <source>
        <dbReference type="ARBA" id="ARBA00072224"/>
    </source>
</evidence>
<keyword evidence="4" id="KW-1185">Reference proteome</keyword>
<dbReference type="EMBL" id="CP002281">
    <property type="protein sequence ID" value="ADO82294.1"/>
    <property type="molecule type" value="Genomic_DNA"/>
</dbReference>
<organism evidence="3 4">
    <name type="scientific">Ilyobacter polytropus (strain ATCC 51220 / DSM 2926 / LMG 16218 / CuHBu1)</name>
    <dbReference type="NCBI Taxonomy" id="572544"/>
    <lineage>
        <taxon>Bacteria</taxon>
        <taxon>Fusobacteriati</taxon>
        <taxon>Fusobacteriota</taxon>
        <taxon>Fusobacteriia</taxon>
        <taxon>Fusobacteriales</taxon>
        <taxon>Fusobacteriaceae</taxon>
        <taxon>Ilyobacter</taxon>
    </lineage>
</organism>
<dbReference type="FunFam" id="3.40.630.30:FF:000035">
    <property type="entry name" value="GNAT family N-acetyltransferase"/>
    <property type="match status" value="1"/>
</dbReference>
<dbReference type="HOGENOM" id="CLU_056607_3_1_0"/>
<dbReference type="AlphaFoldDB" id="E3H604"/>
<dbReference type="GO" id="GO:0016747">
    <property type="term" value="F:acyltransferase activity, transferring groups other than amino-acyl groups"/>
    <property type="evidence" value="ECO:0007669"/>
    <property type="project" value="InterPro"/>
</dbReference>
<accession>E3H604</accession>
<dbReference type="PROSITE" id="PS51186">
    <property type="entry name" value="GNAT"/>
    <property type="match status" value="1"/>
</dbReference>